<dbReference type="Pfam" id="PF04664">
    <property type="entry name" value="OGFr_N"/>
    <property type="match status" value="1"/>
</dbReference>
<sequence>MSLIITFYEGTDPDHRGRYLSDILTWNSSKLESAHDYIQIVFPLPEESGVQFSAPTINRQVFDAFRARPELRDRLRDSFKKILWFYGFELIGSENGSKVQKGSNWGDYFKHWDVQFDHNHLRITRIIRCLRVLGLEHEAQSFYTALESNVQRVSPRSRDYWRRAASRTLNLRPDLDNDDIDGDDDLSIGPKFLREYEELRKHLADSEKPDDGIDITETHEQLNEDKEGEKSDQVEKKSRAAGATT</sequence>
<dbReference type="InterPro" id="IPR039574">
    <property type="entry name" value="OGFr"/>
</dbReference>
<accession>A0ABR4CKN0</accession>
<dbReference type="EMBL" id="JAZHXI010000007">
    <property type="protein sequence ID" value="KAL2069803.1"/>
    <property type="molecule type" value="Genomic_DNA"/>
</dbReference>
<feature type="compositionally biased region" description="Basic and acidic residues" evidence="2">
    <location>
        <begin position="203"/>
        <end position="238"/>
    </location>
</feature>
<proteinExistence type="inferred from homology"/>
<gene>
    <name evidence="4" type="ORF">VTL71DRAFT_14482</name>
</gene>
<name>A0ABR4CKN0_9HELO</name>
<evidence type="ECO:0000259" key="3">
    <source>
        <dbReference type="Pfam" id="PF04664"/>
    </source>
</evidence>
<feature type="domain" description="Opioid growth factor receptor (OGFr) conserved" evidence="3">
    <location>
        <begin position="27"/>
        <end position="139"/>
    </location>
</feature>
<dbReference type="PANTHER" id="PTHR14015:SF2">
    <property type="entry name" value="OPIOID GROWTH FACTOR RECEPTOR (OGFR) CONSERVED DOMAIN-CONTAINING PROTEIN"/>
    <property type="match status" value="1"/>
</dbReference>
<protein>
    <recommendedName>
        <fullName evidence="3">Opioid growth factor receptor (OGFr) conserved domain-containing protein</fullName>
    </recommendedName>
</protein>
<dbReference type="PANTHER" id="PTHR14015">
    <property type="entry name" value="OPIOID GROWTH FACTOR RECEPTOR OGFR ZETA-TYPE OPIOID RECEPTOR"/>
    <property type="match status" value="1"/>
</dbReference>
<feature type="region of interest" description="Disordered" evidence="2">
    <location>
        <begin position="203"/>
        <end position="245"/>
    </location>
</feature>
<evidence type="ECO:0000256" key="2">
    <source>
        <dbReference type="SAM" id="MobiDB-lite"/>
    </source>
</evidence>
<evidence type="ECO:0000313" key="4">
    <source>
        <dbReference type="EMBL" id="KAL2069803.1"/>
    </source>
</evidence>
<dbReference type="Proteomes" id="UP001595075">
    <property type="component" value="Unassembled WGS sequence"/>
</dbReference>
<keyword evidence="5" id="KW-1185">Reference proteome</keyword>
<comment type="caution">
    <text evidence="4">The sequence shown here is derived from an EMBL/GenBank/DDBJ whole genome shotgun (WGS) entry which is preliminary data.</text>
</comment>
<evidence type="ECO:0000313" key="5">
    <source>
        <dbReference type="Proteomes" id="UP001595075"/>
    </source>
</evidence>
<evidence type="ECO:0000256" key="1">
    <source>
        <dbReference type="ARBA" id="ARBA00010365"/>
    </source>
</evidence>
<reference evidence="4 5" key="1">
    <citation type="journal article" date="2024" name="Commun. Biol.">
        <title>Comparative genomic analysis of thermophilic fungi reveals convergent evolutionary adaptations and gene losses.</title>
        <authorList>
            <person name="Steindorff A.S."/>
            <person name="Aguilar-Pontes M.V."/>
            <person name="Robinson A.J."/>
            <person name="Andreopoulos B."/>
            <person name="LaButti K."/>
            <person name="Kuo A."/>
            <person name="Mondo S."/>
            <person name="Riley R."/>
            <person name="Otillar R."/>
            <person name="Haridas S."/>
            <person name="Lipzen A."/>
            <person name="Grimwood J."/>
            <person name="Schmutz J."/>
            <person name="Clum A."/>
            <person name="Reid I.D."/>
            <person name="Moisan M.C."/>
            <person name="Butler G."/>
            <person name="Nguyen T.T.M."/>
            <person name="Dewar K."/>
            <person name="Conant G."/>
            <person name="Drula E."/>
            <person name="Henrissat B."/>
            <person name="Hansel C."/>
            <person name="Singer S."/>
            <person name="Hutchinson M.I."/>
            <person name="de Vries R.P."/>
            <person name="Natvig D.O."/>
            <person name="Powell A.J."/>
            <person name="Tsang A."/>
            <person name="Grigoriev I.V."/>
        </authorList>
    </citation>
    <scope>NUCLEOTIDE SEQUENCE [LARGE SCALE GENOMIC DNA]</scope>
    <source>
        <strain evidence="4 5">CBS 494.80</strain>
    </source>
</reference>
<dbReference type="InterPro" id="IPR006757">
    <property type="entry name" value="OGF_rcpt"/>
</dbReference>
<comment type="similarity">
    <text evidence="1">Belongs to the opioid growth factor receptor family.</text>
</comment>
<organism evidence="4 5">
    <name type="scientific">Oculimacula yallundae</name>
    <dbReference type="NCBI Taxonomy" id="86028"/>
    <lineage>
        <taxon>Eukaryota</taxon>
        <taxon>Fungi</taxon>
        <taxon>Dikarya</taxon>
        <taxon>Ascomycota</taxon>
        <taxon>Pezizomycotina</taxon>
        <taxon>Leotiomycetes</taxon>
        <taxon>Helotiales</taxon>
        <taxon>Ploettnerulaceae</taxon>
        <taxon>Oculimacula</taxon>
    </lineage>
</organism>